<dbReference type="EMBL" id="CATOUU010000248">
    <property type="protein sequence ID" value="CAI9922385.1"/>
    <property type="molecule type" value="Genomic_DNA"/>
</dbReference>
<dbReference type="Proteomes" id="UP001642409">
    <property type="component" value="Unassembled WGS sequence"/>
</dbReference>
<proteinExistence type="predicted"/>
<accession>A0AA86NLY9</accession>
<protein>
    <submittedName>
        <fullName evidence="1">Pentapeptide repeats-containing protein</fullName>
    </submittedName>
    <submittedName>
        <fullName evidence="2">Pentapeptide_repeats-containing protein</fullName>
    </submittedName>
</protein>
<dbReference type="SUPFAM" id="SSF52540">
    <property type="entry name" value="P-loop containing nucleoside triphosphate hydrolases"/>
    <property type="match status" value="1"/>
</dbReference>
<comment type="caution">
    <text evidence="1">The sequence shown here is derived from an EMBL/GenBank/DDBJ whole genome shotgun (WGS) entry which is preliminary data.</text>
</comment>
<dbReference type="AlphaFoldDB" id="A0AA86NLY9"/>
<organism evidence="1">
    <name type="scientific">Hexamita inflata</name>
    <dbReference type="NCBI Taxonomy" id="28002"/>
    <lineage>
        <taxon>Eukaryota</taxon>
        <taxon>Metamonada</taxon>
        <taxon>Diplomonadida</taxon>
        <taxon>Hexamitidae</taxon>
        <taxon>Hexamitinae</taxon>
        <taxon>Hexamita</taxon>
    </lineage>
</organism>
<evidence type="ECO:0000313" key="3">
    <source>
        <dbReference type="Proteomes" id="UP001642409"/>
    </source>
</evidence>
<gene>
    <name evidence="1" type="ORF">HINF_LOCUS10030</name>
    <name evidence="2" type="ORF">HINF_LOCUS11147</name>
</gene>
<evidence type="ECO:0000313" key="1">
    <source>
        <dbReference type="EMBL" id="CAI9922385.1"/>
    </source>
</evidence>
<sequence length="529" mass="60561">MGACWSCLISSCHKVIIVVPTIEEDEKIGKLVQNIVKTQKINMSDIKQLQELLSENKIYSRNPVQLFTDIMLFLSSSEIQDIEAWKKREVAEVAEKMIHRVYLVNRQCGVIVTQEIKDEWLKEILEIQKQINNSVIHQNGLEFELDCMRACINVLSIGKHDIKDEILNTISEIIKASISAIKADFSGLINLAKKLFDLILLNGGDKIKEFWYLKVMAISYTYGLSATNQEMLDKVVKLVNDSMKGNWHVCYAGLHSISKAFDKNTLDLGEALKVIEKFSTFKYLCNSWRLREKVALICIQQSTNSRYKDEFAKILLNMNRTETKSEVLKTLQNPEYLLSIRESIQVKEQNSEKQSLLKNEEYTQQSSPNLHNSKILDIIKQNVEQQTQNQPYAALCCSSSEYPDLRDYIVNFIQCGGKRILLVSGPQHCGKSNFSKHLQYSVLKLDLVPIYVDLAEIRTKSYLRETLSEMDIQDDLKPNQFVVIVDNFEQIQIQNAGQFEENGAKIVVFAENGFETGNVFENAEKVSIL</sequence>
<dbReference type="InterPro" id="IPR027417">
    <property type="entry name" value="P-loop_NTPase"/>
</dbReference>
<dbReference type="EMBL" id="CAXDID020000024">
    <property type="protein sequence ID" value="CAL5990024.1"/>
    <property type="molecule type" value="Genomic_DNA"/>
</dbReference>
<keyword evidence="3" id="KW-1185">Reference proteome</keyword>
<reference evidence="1" key="1">
    <citation type="submission" date="2023-06" db="EMBL/GenBank/DDBJ databases">
        <authorList>
            <person name="Kurt Z."/>
        </authorList>
    </citation>
    <scope>NUCLEOTIDE SEQUENCE</scope>
</reference>
<reference evidence="2 3" key="2">
    <citation type="submission" date="2024-07" db="EMBL/GenBank/DDBJ databases">
        <authorList>
            <person name="Akdeniz Z."/>
        </authorList>
    </citation>
    <scope>NUCLEOTIDE SEQUENCE [LARGE SCALE GENOMIC DNA]</scope>
</reference>
<evidence type="ECO:0000313" key="2">
    <source>
        <dbReference type="EMBL" id="CAL5990024.1"/>
    </source>
</evidence>
<name>A0AA86NLY9_9EUKA</name>